<dbReference type="AlphaFoldDB" id="A0A6A6H055"/>
<reference evidence="3" key="1">
    <citation type="journal article" date="2020" name="Stud. Mycol.">
        <title>101 Dothideomycetes genomes: a test case for predicting lifestyles and emergence of pathogens.</title>
        <authorList>
            <person name="Haridas S."/>
            <person name="Albert R."/>
            <person name="Binder M."/>
            <person name="Bloem J."/>
            <person name="Labutti K."/>
            <person name="Salamov A."/>
            <person name="Andreopoulos B."/>
            <person name="Baker S."/>
            <person name="Barry K."/>
            <person name="Bills G."/>
            <person name="Bluhm B."/>
            <person name="Cannon C."/>
            <person name="Castanera R."/>
            <person name="Culley D."/>
            <person name="Daum C."/>
            <person name="Ezra D."/>
            <person name="Gonzalez J."/>
            <person name="Henrissat B."/>
            <person name="Kuo A."/>
            <person name="Liang C."/>
            <person name="Lipzen A."/>
            <person name="Lutzoni F."/>
            <person name="Magnuson J."/>
            <person name="Mondo S."/>
            <person name="Nolan M."/>
            <person name="Ohm R."/>
            <person name="Pangilinan J."/>
            <person name="Park H.-J."/>
            <person name="Ramirez L."/>
            <person name="Alfaro M."/>
            <person name="Sun H."/>
            <person name="Tritt A."/>
            <person name="Yoshinaga Y."/>
            <person name="Zwiers L.-H."/>
            <person name="Turgeon B."/>
            <person name="Goodwin S."/>
            <person name="Spatafora J."/>
            <person name="Crous P."/>
            <person name="Grigoriev I."/>
        </authorList>
    </citation>
    <scope>NUCLEOTIDE SEQUENCE</scope>
    <source>
        <strain evidence="3">Tuck. ex Michener</strain>
    </source>
</reference>
<evidence type="ECO:0000313" key="4">
    <source>
        <dbReference type="Proteomes" id="UP000800092"/>
    </source>
</evidence>
<gene>
    <name evidence="3" type="ORF">EV356DRAFT_518473</name>
</gene>
<evidence type="ECO:0000313" key="3">
    <source>
        <dbReference type="EMBL" id="KAF2231456.1"/>
    </source>
</evidence>
<feature type="compositionally biased region" description="Basic and acidic residues" evidence="1">
    <location>
        <begin position="220"/>
        <end position="236"/>
    </location>
</feature>
<keyword evidence="4" id="KW-1185">Reference proteome</keyword>
<evidence type="ECO:0000256" key="1">
    <source>
        <dbReference type="SAM" id="MobiDB-lite"/>
    </source>
</evidence>
<feature type="compositionally biased region" description="Polar residues" evidence="1">
    <location>
        <begin position="237"/>
        <end position="248"/>
    </location>
</feature>
<dbReference type="Proteomes" id="UP000800092">
    <property type="component" value="Unassembled WGS sequence"/>
</dbReference>
<proteinExistence type="predicted"/>
<sequence>MSLSKLAQCIRLLLCSLLLAHAGMIRIDDVYYSCGSPADTQRIGTAMVSDIIKLAGYTRNLMNNVQVNQHYQPRDYYRTMTAFDAFFDGQHPNAQERWKTVADNLTILENIPSDMPDVWISCDDTTLFKIDPTGKKYLLDPYRRTSTYLSNPPLIPNPSERVAYVILCPQNRPRHDTFDQLVYNEGDDLYQQGNTFHDIVPRDDSRETLGQEQLLACDKDSKTWRGGKGKEKEHQSKGPTYSRGPSQTSREKCRLHPLSLGFRLLIADQAGGNAPGGERYGWAGTQEVRSTYAPQNPDSLVYFTMALSMDEYIWRTGKAVSFASEYVWLKQNEPWTIRNIQLPAPHP</sequence>
<feature type="signal peptide" evidence="2">
    <location>
        <begin position="1"/>
        <end position="22"/>
    </location>
</feature>
<name>A0A6A6H055_VIRVR</name>
<dbReference type="EMBL" id="ML991826">
    <property type="protein sequence ID" value="KAF2231456.1"/>
    <property type="molecule type" value="Genomic_DNA"/>
</dbReference>
<accession>A0A6A6H055</accession>
<feature type="region of interest" description="Disordered" evidence="1">
    <location>
        <begin position="220"/>
        <end position="250"/>
    </location>
</feature>
<keyword evidence="2" id="KW-0732">Signal</keyword>
<organism evidence="3 4">
    <name type="scientific">Viridothelium virens</name>
    <name type="common">Speckled blister lichen</name>
    <name type="synonym">Trypethelium virens</name>
    <dbReference type="NCBI Taxonomy" id="1048519"/>
    <lineage>
        <taxon>Eukaryota</taxon>
        <taxon>Fungi</taxon>
        <taxon>Dikarya</taxon>
        <taxon>Ascomycota</taxon>
        <taxon>Pezizomycotina</taxon>
        <taxon>Dothideomycetes</taxon>
        <taxon>Dothideomycetes incertae sedis</taxon>
        <taxon>Trypetheliales</taxon>
        <taxon>Trypetheliaceae</taxon>
        <taxon>Viridothelium</taxon>
    </lineage>
</organism>
<protein>
    <submittedName>
        <fullName evidence="3">Uncharacterized protein</fullName>
    </submittedName>
</protein>
<evidence type="ECO:0000256" key="2">
    <source>
        <dbReference type="SAM" id="SignalP"/>
    </source>
</evidence>
<feature type="chain" id="PRO_5025353524" evidence="2">
    <location>
        <begin position="23"/>
        <end position="347"/>
    </location>
</feature>
<dbReference type="OrthoDB" id="3938114at2759"/>